<comment type="subcellular location">
    <subcellularLocation>
        <location evidence="3">Lipid droplet</location>
    </subcellularLocation>
    <subcellularLocation>
        <location evidence="2">Membrane</location>
        <topology evidence="2">Multi-pass membrane protein</topology>
    </subcellularLocation>
</comment>
<dbReference type="EMBL" id="JAXQNO010000020">
    <property type="protein sequence ID" value="KAK4772570.1"/>
    <property type="molecule type" value="Genomic_DNA"/>
</dbReference>
<keyword evidence="5" id="KW-0551">Lipid droplet</keyword>
<dbReference type="Proteomes" id="UP001346149">
    <property type="component" value="Unassembled WGS sequence"/>
</dbReference>
<evidence type="ECO:0000256" key="1">
    <source>
        <dbReference type="ARBA" id="ARBA00002582"/>
    </source>
</evidence>
<evidence type="ECO:0000256" key="6">
    <source>
        <dbReference type="ARBA" id="ARBA00022692"/>
    </source>
</evidence>
<evidence type="ECO:0000256" key="7">
    <source>
        <dbReference type="ARBA" id="ARBA00022989"/>
    </source>
</evidence>
<name>A0AAN7KZ05_TRANT</name>
<dbReference type="GO" id="GO:0050826">
    <property type="term" value="P:response to freezing"/>
    <property type="evidence" value="ECO:0007669"/>
    <property type="project" value="TreeGrafter"/>
</dbReference>
<evidence type="ECO:0000256" key="9">
    <source>
        <dbReference type="SAM" id="Phobius"/>
    </source>
</evidence>
<dbReference type="GO" id="GO:0012511">
    <property type="term" value="C:monolayer-surrounded lipid storage body"/>
    <property type="evidence" value="ECO:0007669"/>
    <property type="project" value="InterPro"/>
</dbReference>
<dbReference type="Pfam" id="PF01277">
    <property type="entry name" value="Oleosin"/>
    <property type="match status" value="1"/>
</dbReference>
<evidence type="ECO:0000256" key="2">
    <source>
        <dbReference type="ARBA" id="ARBA00004141"/>
    </source>
</evidence>
<reference evidence="10 11" key="1">
    <citation type="journal article" date="2023" name="Hortic Res">
        <title>Pangenome of water caltrop reveals structural variations and asymmetric subgenome divergence after allopolyploidization.</title>
        <authorList>
            <person name="Zhang X."/>
            <person name="Chen Y."/>
            <person name="Wang L."/>
            <person name="Yuan Y."/>
            <person name="Fang M."/>
            <person name="Shi L."/>
            <person name="Lu R."/>
            <person name="Comes H.P."/>
            <person name="Ma Y."/>
            <person name="Chen Y."/>
            <person name="Huang G."/>
            <person name="Zhou Y."/>
            <person name="Zheng Z."/>
            <person name="Qiu Y."/>
        </authorList>
    </citation>
    <scope>NUCLEOTIDE SEQUENCE [LARGE SCALE GENOMIC DNA]</scope>
    <source>
        <strain evidence="10">F231</strain>
    </source>
</reference>
<comment type="similarity">
    <text evidence="4">Belongs to the oleosin family.</text>
</comment>
<evidence type="ECO:0000256" key="3">
    <source>
        <dbReference type="ARBA" id="ARBA00004502"/>
    </source>
</evidence>
<dbReference type="PANTHER" id="PTHR33203">
    <property type="entry name" value="OLEOSIN"/>
    <property type="match status" value="1"/>
</dbReference>
<comment type="function">
    <text evidence="1">May have a structural role to stabilize the lipid body during desiccation of the seed by preventing coalescence of the oil. Probably interacts with both lipid and phospholipid moieties of lipid bodies. May also provide recognition signals for specific lipase anchorage in lipolysis during seedling growth.</text>
</comment>
<keyword evidence="11" id="KW-1185">Reference proteome</keyword>
<dbReference type="InterPro" id="IPR000136">
    <property type="entry name" value="Oleosin"/>
</dbReference>
<protein>
    <recommendedName>
        <fullName evidence="12">Oleosin</fullName>
    </recommendedName>
</protein>
<evidence type="ECO:0000256" key="4">
    <source>
        <dbReference type="ARBA" id="ARBA00010858"/>
    </source>
</evidence>
<accession>A0AAN7KZ05</accession>
<evidence type="ECO:0000256" key="8">
    <source>
        <dbReference type="ARBA" id="ARBA00023136"/>
    </source>
</evidence>
<keyword evidence="6 9" id="KW-0812">Transmembrane</keyword>
<keyword evidence="8 9" id="KW-0472">Membrane</keyword>
<comment type="caution">
    <text evidence="10">The sequence shown here is derived from an EMBL/GenBank/DDBJ whole genome shotgun (WGS) entry which is preliminary data.</text>
</comment>
<feature type="transmembrane region" description="Helical" evidence="9">
    <location>
        <begin position="70"/>
        <end position="93"/>
    </location>
</feature>
<gene>
    <name evidence="10" type="ORF">SAY86_014345</name>
</gene>
<sequence>MSTVQPLKFTGKGGPRGFRSLTIVQFLEQSHGSIMFLAVVASIPVGGILLALAGFTLLATVVGLEIVTPLSIIFSPVLVPAAAVIGLGVAGFLTSRAFGLTGPVRYMYRPAMMHMEEMGGYVRQKTEEAGHQIQFQSGLNKGRPD</sequence>
<keyword evidence="7 9" id="KW-1133">Transmembrane helix</keyword>
<organism evidence="10 11">
    <name type="scientific">Trapa natans</name>
    <name type="common">Water chestnut</name>
    <dbReference type="NCBI Taxonomy" id="22666"/>
    <lineage>
        <taxon>Eukaryota</taxon>
        <taxon>Viridiplantae</taxon>
        <taxon>Streptophyta</taxon>
        <taxon>Embryophyta</taxon>
        <taxon>Tracheophyta</taxon>
        <taxon>Spermatophyta</taxon>
        <taxon>Magnoliopsida</taxon>
        <taxon>eudicotyledons</taxon>
        <taxon>Gunneridae</taxon>
        <taxon>Pentapetalae</taxon>
        <taxon>rosids</taxon>
        <taxon>malvids</taxon>
        <taxon>Myrtales</taxon>
        <taxon>Lythraceae</taxon>
        <taxon>Trapa</taxon>
    </lineage>
</organism>
<dbReference type="GO" id="GO:0019915">
    <property type="term" value="P:lipid storage"/>
    <property type="evidence" value="ECO:0007669"/>
    <property type="project" value="TreeGrafter"/>
</dbReference>
<feature type="transmembrane region" description="Helical" evidence="9">
    <location>
        <begin position="34"/>
        <end position="64"/>
    </location>
</feature>
<proteinExistence type="inferred from homology"/>
<evidence type="ECO:0000313" key="10">
    <source>
        <dbReference type="EMBL" id="KAK4772570.1"/>
    </source>
</evidence>
<evidence type="ECO:0008006" key="12">
    <source>
        <dbReference type="Google" id="ProtNLM"/>
    </source>
</evidence>
<dbReference type="GO" id="GO:0016020">
    <property type="term" value="C:membrane"/>
    <property type="evidence" value="ECO:0007669"/>
    <property type="project" value="UniProtKB-SubCell"/>
</dbReference>
<dbReference type="PANTHER" id="PTHR33203:SF44">
    <property type="entry name" value="OLEOSIN 20.3 KDA"/>
    <property type="match status" value="1"/>
</dbReference>
<evidence type="ECO:0000313" key="11">
    <source>
        <dbReference type="Proteomes" id="UP001346149"/>
    </source>
</evidence>
<dbReference type="AlphaFoldDB" id="A0AAN7KZ05"/>
<evidence type="ECO:0000256" key="5">
    <source>
        <dbReference type="ARBA" id="ARBA00022677"/>
    </source>
</evidence>
<dbReference type="GO" id="GO:0010344">
    <property type="term" value="P:seed oilbody biogenesis"/>
    <property type="evidence" value="ECO:0007669"/>
    <property type="project" value="TreeGrafter"/>
</dbReference>